<proteinExistence type="predicted"/>
<evidence type="ECO:0000313" key="1">
    <source>
        <dbReference type="EMBL" id="KAA3457245.1"/>
    </source>
</evidence>
<dbReference type="AlphaFoldDB" id="A0A5B6UUA0"/>
<accession>A0A5B6UUA0</accession>
<dbReference type="Proteomes" id="UP000325315">
    <property type="component" value="Unassembled WGS sequence"/>
</dbReference>
<sequence length="84" mass="9884">MVPGHPQNLNQVTVNRPTTDKIRKCGAEFRGLYNSDLEKVEYWLENTQHYSPEDNLKCVVSLLKEYAYQWWVTLTLVVLRSRVT</sequence>
<organism evidence="1 2">
    <name type="scientific">Gossypium australe</name>
    <dbReference type="NCBI Taxonomy" id="47621"/>
    <lineage>
        <taxon>Eukaryota</taxon>
        <taxon>Viridiplantae</taxon>
        <taxon>Streptophyta</taxon>
        <taxon>Embryophyta</taxon>
        <taxon>Tracheophyta</taxon>
        <taxon>Spermatophyta</taxon>
        <taxon>Magnoliopsida</taxon>
        <taxon>eudicotyledons</taxon>
        <taxon>Gunneridae</taxon>
        <taxon>Pentapetalae</taxon>
        <taxon>rosids</taxon>
        <taxon>malvids</taxon>
        <taxon>Malvales</taxon>
        <taxon>Malvaceae</taxon>
        <taxon>Malvoideae</taxon>
        <taxon>Gossypium</taxon>
    </lineage>
</organism>
<protein>
    <submittedName>
        <fullName evidence="1">Zinc finger CCHC domain-containing 8</fullName>
    </submittedName>
</protein>
<dbReference type="EMBL" id="SMMG02000011">
    <property type="protein sequence ID" value="KAA3457245.1"/>
    <property type="molecule type" value="Genomic_DNA"/>
</dbReference>
<name>A0A5B6UUA0_9ROSI</name>
<keyword evidence="2" id="KW-1185">Reference proteome</keyword>
<evidence type="ECO:0000313" key="2">
    <source>
        <dbReference type="Proteomes" id="UP000325315"/>
    </source>
</evidence>
<dbReference type="OrthoDB" id="1936908at2759"/>
<gene>
    <name evidence="1" type="ORF">EPI10_003947</name>
</gene>
<comment type="caution">
    <text evidence="1">The sequence shown here is derived from an EMBL/GenBank/DDBJ whole genome shotgun (WGS) entry which is preliminary data.</text>
</comment>
<reference evidence="2" key="1">
    <citation type="journal article" date="2019" name="Plant Biotechnol. J.">
        <title>Genome sequencing of the Australian wild diploid species Gossypium australe highlights disease resistance and delayed gland morphogenesis.</title>
        <authorList>
            <person name="Cai Y."/>
            <person name="Cai X."/>
            <person name="Wang Q."/>
            <person name="Wang P."/>
            <person name="Zhang Y."/>
            <person name="Cai C."/>
            <person name="Xu Y."/>
            <person name="Wang K."/>
            <person name="Zhou Z."/>
            <person name="Wang C."/>
            <person name="Geng S."/>
            <person name="Li B."/>
            <person name="Dong Q."/>
            <person name="Hou Y."/>
            <person name="Wang H."/>
            <person name="Ai P."/>
            <person name="Liu Z."/>
            <person name="Yi F."/>
            <person name="Sun M."/>
            <person name="An G."/>
            <person name="Cheng J."/>
            <person name="Zhang Y."/>
            <person name="Shi Q."/>
            <person name="Xie Y."/>
            <person name="Shi X."/>
            <person name="Chang Y."/>
            <person name="Huang F."/>
            <person name="Chen Y."/>
            <person name="Hong S."/>
            <person name="Mi L."/>
            <person name="Sun Q."/>
            <person name="Zhang L."/>
            <person name="Zhou B."/>
            <person name="Peng R."/>
            <person name="Zhang X."/>
            <person name="Liu F."/>
        </authorList>
    </citation>
    <scope>NUCLEOTIDE SEQUENCE [LARGE SCALE GENOMIC DNA]</scope>
    <source>
        <strain evidence="2">cv. PA1801</strain>
    </source>
</reference>